<comment type="caution">
    <text evidence="1">The sequence shown here is derived from an EMBL/GenBank/DDBJ whole genome shotgun (WGS) entry which is preliminary data.</text>
</comment>
<evidence type="ECO:0000313" key="2">
    <source>
        <dbReference type="Proteomes" id="UP001312865"/>
    </source>
</evidence>
<dbReference type="Proteomes" id="UP001312865">
    <property type="component" value="Unassembled WGS sequence"/>
</dbReference>
<organism evidence="1 2">
    <name type="scientific">Bacillus spongiae</name>
    <dbReference type="NCBI Taxonomy" id="2683610"/>
    <lineage>
        <taxon>Bacteria</taxon>
        <taxon>Bacillati</taxon>
        <taxon>Bacillota</taxon>
        <taxon>Bacilli</taxon>
        <taxon>Bacillales</taxon>
        <taxon>Bacillaceae</taxon>
        <taxon>Bacillus</taxon>
    </lineage>
</organism>
<reference evidence="1 2" key="1">
    <citation type="journal article" date="2018" name="J. Microbiol.">
        <title>Bacillus spongiae sp. nov., isolated from sponge of Jeju Island.</title>
        <authorList>
            <person name="Lee G.E."/>
            <person name="Im W.T."/>
            <person name="Park J.S."/>
        </authorList>
    </citation>
    <scope>NUCLEOTIDE SEQUENCE [LARGE SCALE GENOMIC DNA]</scope>
    <source>
        <strain evidence="1 2">135PIL107-10</strain>
    </source>
</reference>
<protein>
    <submittedName>
        <fullName evidence="1">Uncharacterized protein</fullName>
    </submittedName>
</protein>
<dbReference type="RefSeq" id="WP_336588018.1">
    <property type="nucleotide sequence ID" value="NZ_JBBAXC010000014.1"/>
</dbReference>
<keyword evidence="2" id="KW-1185">Reference proteome</keyword>
<sequence>MPIPKLKMKKIWLDVDFFEVNVELIGNDCKINLDIYLDNEYLDELREGIINFANQLGKHEFTWITGHETENTTHFLSLRFFLAESRGVLSGLKLK</sequence>
<accession>A0ABU8HH28</accession>
<gene>
    <name evidence="1" type="ORF">WAK64_16100</name>
</gene>
<evidence type="ECO:0000313" key="1">
    <source>
        <dbReference type="EMBL" id="MEI5908570.1"/>
    </source>
</evidence>
<proteinExistence type="predicted"/>
<dbReference type="EMBL" id="JBBAXC010000014">
    <property type="protein sequence ID" value="MEI5908570.1"/>
    <property type="molecule type" value="Genomic_DNA"/>
</dbReference>
<name>A0ABU8HH28_9BACI</name>